<dbReference type="EMBL" id="AMQN01002373">
    <property type="status" value="NOT_ANNOTATED_CDS"/>
    <property type="molecule type" value="Genomic_DNA"/>
</dbReference>
<dbReference type="OrthoDB" id="2020070at2759"/>
<dbReference type="Proteomes" id="UP000014760">
    <property type="component" value="Unassembled WGS sequence"/>
</dbReference>
<organism evidence="1">
    <name type="scientific">Capitella teleta</name>
    <name type="common">Polychaete worm</name>
    <dbReference type="NCBI Taxonomy" id="283909"/>
    <lineage>
        <taxon>Eukaryota</taxon>
        <taxon>Metazoa</taxon>
        <taxon>Spiralia</taxon>
        <taxon>Lophotrochozoa</taxon>
        <taxon>Annelida</taxon>
        <taxon>Polychaeta</taxon>
        <taxon>Sedentaria</taxon>
        <taxon>Scolecida</taxon>
        <taxon>Capitellidae</taxon>
        <taxon>Capitella</taxon>
    </lineage>
</organism>
<dbReference type="EMBL" id="AMQN01002374">
    <property type="status" value="NOT_ANNOTATED_CDS"/>
    <property type="molecule type" value="Genomic_DNA"/>
</dbReference>
<dbReference type="PANTHER" id="PTHR33604">
    <property type="entry name" value="OSJNBA0004B13.7 PROTEIN"/>
    <property type="match status" value="1"/>
</dbReference>
<accession>R7TQ08</accession>
<dbReference type="Gene3D" id="3.90.550.10">
    <property type="entry name" value="Spore Coat Polysaccharide Biosynthesis Protein SpsA, Chain A"/>
    <property type="match status" value="1"/>
</dbReference>
<sequence length="366" mass="42895">MKILGTTGHSRAYRIQFSLRRFLLLLVICIFAAKSIEYSYTSFLSFPSDEIPINCTVGRPCEYEDVVDFRVMLITYDRHESLSKCLSFLEKIDTMGDTMRIEIWIDRSVKGVVNNETVKVSEEFKQRWNNKKQGKSCAVHIREKNAGITGQWTDTWRPQVGSKEIGLIVEDDIDVAPTVYRWLKAAHAKYDHRNDVSGYSLQSTNVNFFLPERRKPMFGPKTDTVFMHSVLGTWGFSPHPRSWREFQDWAHDVRDNDKVKPYVPDVVLTKWYKTFESNNRQSSMWEMWHIYYSYVKNMYCVYCNLKAHTGKENVLLSWNRKEHGLHFKGKSIASTNNLLSDWEDSFVSFPERTIQFAYNGTIHKLV</sequence>
<reference evidence="3" key="1">
    <citation type="submission" date="2012-12" db="EMBL/GenBank/DDBJ databases">
        <authorList>
            <person name="Hellsten U."/>
            <person name="Grimwood J."/>
            <person name="Chapman J.A."/>
            <person name="Shapiro H."/>
            <person name="Aerts A."/>
            <person name="Otillar R.P."/>
            <person name="Terry A.Y."/>
            <person name="Boore J.L."/>
            <person name="Simakov O."/>
            <person name="Marletaz F."/>
            <person name="Cho S.-J."/>
            <person name="Edsinger-Gonzales E."/>
            <person name="Havlak P."/>
            <person name="Kuo D.-H."/>
            <person name="Larsson T."/>
            <person name="Lv J."/>
            <person name="Arendt D."/>
            <person name="Savage R."/>
            <person name="Osoegawa K."/>
            <person name="de Jong P."/>
            <person name="Lindberg D.R."/>
            <person name="Seaver E.C."/>
            <person name="Weisblat D.A."/>
            <person name="Putnam N.H."/>
            <person name="Grigoriev I.V."/>
            <person name="Rokhsar D.S."/>
        </authorList>
    </citation>
    <scope>NUCLEOTIDE SEQUENCE</scope>
    <source>
        <strain evidence="3">I ESC-2004</strain>
    </source>
</reference>
<evidence type="ECO:0008006" key="4">
    <source>
        <dbReference type="Google" id="ProtNLM"/>
    </source>
</evidence>
<dbReference type="PANTHER" id="PTHR33604:SF3">
    <property type="entry name" value="OSJNBA0004B13.7 PROTEIN"/>
    <property type="match status" value="1"/>
</dbReference>
<protein>
    <recommendedName>
        <fullName evidence="4">Glycosyl transferase 64 domain-containing protein</fullName>
    </recommendedName>
</protein>
<reference evidence="2" key="3">
    <citation type="submission" date="2015-06" db="UniProtKB">
        <authorList>
            <consortium name="EnsemblMetazoa"/>
        </authorList>
    </citation>
    <scope>IDENTIFICATION</scope>
</reference>
<name>R7TQ08_CAPTE</name>
<dbReference type="HOGENOM" id="CLU_051252_0_0_1"/>
<dbReference type="STRING" id="283909.R7TQ08"/>
<evidence type="ECO:0000313" key="1">
    <source>
        <dbReference type="EMBL" id="ELT95652.1"/>
    </source>
</evidence>
<dbReference type="AlphaFoldDB" id="R7TQ08"/>
<reference evidence="1 3" key="2">
    <citation type="journal article" date="2013" name="Nature">
        <title>Insights into bilaterian evolution from three spiralian genomes.</title>
        <authorList>
            <person name="Simakov O."/>
            <person name="Marletaz F."/>
            <person name="Cho S.J."/>
            <person name="Edsinger-Gonzales E."/>
            <person name="Havlak P."/>
            <person name="Hellsten U."/>
            <person name="Kuo D.H."/>
            <person name="Larsson T."/>
            <person name="Lv J."/>
            <person name="Arendt D."/>
            <person name="Savage R."/>
            <person name="Osoegawa K."/>
            <person name="de Jong P."/>
            <person name="Grimwood J."/>
            <person name="Chapman J.A."/>
            <person name="Shapiro H."/>
            <person name="Aerts A."/>
            <person name="Otillar R.P."/>
            <person name="Terry A.Y."/>
            <person name="Boore J.L."/>
            <person name="Grigoriev I.V."/>
            <person name="Lindberg D.R."/>
            <person name="Seaver E.C."/>
            <person name="Weisblat D.A."/>
            <person name="Putnam N.H."/>
            <person name="Rokhsar D.S."/>
        </authorList>
    </citation>
    <scope>NUCLEOTIDE SEQUENCE</scope>
    <source>
        <strain evidence="1 3">I ESC-2004</strain>
    </source>
</reference>
<evidence type="ECO:0000313" key="2">
    <source>
        <dbReference type="EnsemblMetazoa" id="CapteP197326"/>
    </source>
</evidence>
<dbReference type="InterPro" id="IPR029044">
    <property type="entry name" value="Nucleotide-diphossugar_trans"/>
</dbReference>
<dbReference type="EMBL" id="KB309044">
    <property type="protein sequence ID" value="ELT95652.1"/>
    <property type="molecule type" value="Genomic_DNA"/>
</dbReference>
<dbReference type="OMA" id="MGRANTM"/>
<gene>
    <name evidence="1" type="ORF">CAPTEDRAFT_197326</name>
</gene>
<evidence type="ECO:0000313" key="3">
    <source>
        <dbReference type="Proteomes" id="UP000014760"/>
    </source>
</evidence>
<proteinExistence type="predicted"/>
<keyword evidence="3" id="KW-1185">Reference proteome</keyword>
<dbReference type="EnsemblMetazoa" id="CapteT197326">
    <property type="protein sequence ID" value="CapteP197326"/>
    <property type="gene ID" value="CapteG197326"/>
</dbReference>